<dbReference type="Proteomes" id="UP000225706">
    <property type="component" value="Unassembled WGS sequence"/>
</dbReference>
<feature type="compositionally biased region" description="Basic and acidic residues" evidence="1">
    <location>
        <begin position="593"/>
        <end position="620"/>
    </location>
</feature>
<protein>
    <submittedName>
        <fullName evidence="4">Hermansky-Pudlak syndrome 5 protein</fullName>
    </submittedName>
</protein>
<dbReference type="InterPro" id="IPR036322">
    <property type="entry name" value="WD40_repeat_dom_sf"/>
</dbReference>
<dbReference type="PANTHER" id="PTHR23287:SF18">
    <property type="entry name" value="BLOC-2 COMPLEX MEMBER HPS5"/>
    <property type="match status" value="1"/>
</dbReference>
<dbReference type="SMART" id="SM00320">
    <property type="entry name" value="WD40"/>
    <property type="match status" value="2"/>
</dbReference>
<name>A0A2B4SLP9_STYPI</name>
<dbReference type="GO" id="GO:0048066">
    <property type="term" value="P:developmental pigmentation"/>
    <property type="evidence" value="ECO:0007669"/>
    <property type="project" value="TreeGrafter"/>
</dbReference>
<evidence type="ECO:0000259" key="2">
    <source>
        <dbReference type="Pfam" id="PF23756"/>
    </source>
</evidence>
<organism evidence="4 5">
    <name type="scientific">Stylophora pistillata</name>
    <name type="common">Smooth cauliflower coral</name>
    <dbReference type="NCBI Taxonomy" id="50429"/>
    <lineage>
        <taxon>Eukaryota</taxon>
        <taxon>Metazoa</taxon>
        <taxon>Cnidaria</taxon>
        <taxon>Anthozoa</taxon>
        <taxon>Hexacorallia</taxon>
        <taxon>Scleractinia</taxon>
        <taxon>Astrocoeniina</taxon>
        <taxon>Pocilloporidae</taxon>
        <taxon>Stylophora</taxon>
    </lineage>
</organism>
<dbReference type="GO" id="GO:0005737">
    <property type="term" value="C:cytoplasm"/>
    <property type="evidence" value="ECO:0007669"/>
    <property type="project" value="TreeGrafter"/>
</dbReference>
<feature type="compositionally biased region" description="Polar residues" evidence="1">
    <location>
        <begin position="448"/>
        <end position="461"/>
    </location>
</feature>
<sequence length="1542" mass="173194">MAAAEVVRWSSVVGEYGVLLTEMGSMEDLQNPIKPYPRIKYTCMTACKKYIAMGSSTGGLYIFDRKTLKHIRFISNKDGPILAICFTQCRSLLGVATSSGFVLVLQVSSRNREKPKFIRRSEEHKDTTVTSLCWDKDESRLFTGDVNGVVSVIHVPVASKLPHSVNKGFPLLHTTSIVAKAQTAIVQLDCINDKLLVSTMTKTAIVDLKSLDCVPVGVKLRDGLYGSCFFKEENSESPTVYSARPGSRIWEASMDGQVTATQQYKKLLGTPPAPMLGYSHSDDEPVEEEEFPPQSVNFAKLLLVRGRFLVTWHGSSLYIMDPILGQLVAWYNINTVVQDLVCIGDEFFVYDAEDCVKWFALLSVKECISRLHEMGEIRQCLKVVLDCKQFIIPGSARDVVPVSLVTNLKESLSEEDVENKYQIAELEEVERDMEPATEDTLTPPGFHGNTSLTDSPETLSVCSDAFTDDLEPNGRTAEMGQEDDNLPNNKCDDDGSEVKGALHRMLMKQWSGDISLEGVLMSAAAAAKKFTAERQKGHSKLRRFHSADSAGGGRRADSPGANNSSEPQSDAVEFKSEGASDPGEPNELPDIQEVIREEESPRLRKKTREQSPCHSDDSEARQSGNEGTVVEEEASEKREKREKKKKKKRVVTVDIDSPQLKQEVSLGSPISYVRSASFRGTYSPTEDAEVKSRRLSEPEQLVSSPTQSELPPAIPAMLSKAKGLLKKKLKVPSEDSYSLPSPIPPTEEETIYLEEEEEDLQKIKCPPEVEELIQSSAKTRNEVKNPLVLFSISGLREVLEEWIPKLQGALKSCFDLSKNIDENNSKVDLKFFLDEPAFGDVAHLTRMCFDCGVYGAKGMACLEDMSHDTLSSEKKTTPNGPLAVQEIIDENNLQNGSIYLLPLNVLETVSEHATDGFNGINEAGQSTQAGKTTVNNLKSVASNCTDVHEESDKVKISNTKAKEVIISSPADKHDYSEDHLILSTPERCNEALPNSAMNGDLSYGEGIHDPSFTYKEQGAKECELVCSHCNERSAFFHIVNENAESQSSEQRESDNTRSKFLSYYFFLLDVKRLRRTLFMSKGDRRRTWRRFMNGLSGLVTNDDVIVKYLKEGDPRRALHELHDGMDAYSNILLYHLTRLYEHDRRETMITCARMFPDVQPWEAMEICRQNNGLSLEAKSDDFVFYVEQLMRWRAQVGNTKEQTVSSICEDVGVAMWWFHCSLVADSSREEMHCRHCRNPRPGSHMVPWQKTDHLQQLIDFLLHKDPKECKDFMDLCWKHGYWEGLIRLCVQKNLRKDAFKLVFALNDLNLVMGTQPWGRLPKSLDDWRYLLELLLSRDGHSDKSCASPRSCIPLSLADWTPNLTWSNVINLMLERLGAGHTVNLLQALPRNTPLLTTDLYYSCLLGAVIERRQRTLIHELLKKLDSYLWSQRSGSLAPKLNSFRKDEETYGSNSKEDKNPQLDSVEQFRTLEDGASNWGQNIRLSDGECLVCSLKLCEQISTSNQGLLLFECGHIFQKHCVPEEACVVCFQQNLTTLGGKGL</sequence>
<dbReference type="InterPro" id="IPR001680">
    <property type="entry name" value="WD40_rpt"/>
</dbReference>
<accession>A0A2B4SLP9</accession>
<feature type="region of interest" description="Disordered" evidence="1">
    <location>
        <begin position="430"/>
        <end position="496"/>
    </location>
</feature>
<comment type="caution">
    <text evidence="4">The sequence shown here is derived from an EMBL/GenBank/DDBJ whole genome shotgun (WGS) entry which is preliminary data.</text>
</comment>
<evidence type="ECO:0000313" key="4">
    <source>
        <dbReference type="EMBL" id="PFX30821.1"/>
    </source>
</evidence>
<dbReference type="STRING" id="50429.A0A2B4SLP9"/>
<dbReference type="InterPro" id="IPR056499">
    <property type="entry name" value="Beta-prop_HPS5-like"/>
</dbReference>
<feature type="compositionally biased region" description="Basic and acidic residues" evidence="1">
    <location>
        <begin position="688"/>
        <end position="697"/>
    </location>
</feature>
<dbReference type="PANTHER" id="PTHR23287">
    <property type="entry name" value="RUBY-EYE2-LIKE PROTEIN"/>
    <property type="match status" value="1"/>
</dbReference>
<dbReference type="InterPro" id="IPR056445">
    <property type="entry name" value="TPR_HPS5"/>
</dbReference>
<dbReference type="Pfam" id="PF23758">
    <property type="entry name" value="TPR_HPS5"/>
    <property type="match status" value="1"/>
</dbReference>
<feature type="compositionally biased region" description="Basic residues" evidence="1">
    <location>
        <begin position="640"/>
        <end position="650"/>
    </location>
</feature>
<evidence type="ECO:0000313" key="5">
    <source>
        <dbReference type="Proteomes" id="UP000225706"/>
    </source>
</evidence>
<feature type="domain" description="HPS5 TPR" evidence="3">
    <location>
        <begin position="1041"/>
        <end position="1387"/>
    </location>
</feature>
<reference evidence="5" key="1">
    <citation type="journal article" date="2017" name="bioRxiv">
        <title>Comparative analysis of the genomes of Stylophora pistillata and Acropora digitifera provides evidence for extensive differences between species of corals.</title>
        <authorList>
            <person name="Voolstra C.R."/>
            <person name="Li Y."/>
            <person name="Liew Y.J."/>
            <person name="Baumgarten S."/>
            <person name="Zoccola D."/>
            <person name="Flot J.-F."/>
            <person name="Tambutte S."/>
            <person name="Allemand D."/>
            <person name="Aranda M."/>
        </authorList>
    </citation>
    <scope>NUCLEOTIDE SEQUENCE [LARGE SCALE GENOMIC DNA]</scope>
</reference>
<dbReference type="EMBL" id="LSMT01000044">
    <property type="protein sequence ID" value="PFX30821.1"/>
    <property type="molecule type" value="Genomic_DNA"/>
</dbReference>
<evidence type="ECO:0000259" key="3">
    <source>
        <dbReference type="Pfam" id="PF23758"/>
    </source>
</evidence>
<dbReference type="InterPro" id="IPR015943">
    <property type="entry name" value="WD40/YVTN_repeat-like_dom_sf"/>
</dbReference>
<evidence type="ECO:0000256" key="1">
    <source>
        <dbReference type="SAM" id="MobiDB-lite"/>
    </source>
</evidence>
<feature type="domain" description="HPS5-like beta-propeller" evidence="2">
    <location>
        <begin position="20"/>
        <end position="350"/>
    </location>
</feature>
<proteinExistence type="predicted"/>
<dbReference type="OrthoDB" id="19493at2759"/>
<dbReference type="Gene3D" id="2.130.10.10">
    <property type="entry name" value="YVTN repeat-like/Quinoprotein amine dehydrogenase"/>
    <property type="match status" value="1"/>
</dbReference>
<dbReference type="Pfam" id="PF23756">
    <property type="entry name" value="Beta-prop_HPS5"/>
    <property type="match status" value="1"/>
</dbReference>
<keyword evidence="5" id="KW-1185">Reference proteome</keyword>
<dbReference type="SUPFAM" id="SSF50978">
    <property type="entry name" value="WD40 repeat-like"/>
    <property type="match status" value="1"/>
</dbReference>
<feature type="region of interest" description="Disordered" evidence="1">
    <location>
        <begin position="531"/>
        <end position="712"/>
    </location>
</feature>
<gene>
    <name evidence="4" type="primary">HPS5</name>
    <name evidence="4" type="ORF">AWC38_SpisGene4335</name>
</gene>